<dbReference type="EMBL" id="JAWZYT010002723">
    <property type="protein sequence ID" value="KAK4302469.1"/>
    <property type="molecule type" value="Genomic_DNA"/>
</dbReference>
<sequence length="167" mass="18814">MVMPKMEKCAKGIPDVIGSVYRFVCSNTPPKCATIGKILTEFLGKVAGEELKEVVKKGKYTNDQNYDIVTRINKAIAKDGGKDTITVEVEEEDMAECKTCNNSCLKNTDMATRDECLWCFTVSDRGTERMSERLEKKWKGWSRRIRRKSRKEPGLLGQVAHCAADVL</sequence>
<evidence type="ECO:0000313" key="1">
    <source>
        <dbReference type="EMBL" id="KAK4302469.1"/>
    </source>
</evidence>
<dbReference type="Proteomes" id="UP001292094">
    <property type="component" value="Unassembled WGS sequence"/>
</dbReference>
<accession>A0AAE1P5J1</accession>
<comment type="caution">
    <text evidence="1">The sequence shown here is derived from an EMBL/GenBank/DDBJ whole genome shotgun (WGS) entry which is preliminary data.</text>
</comment>
<keyword evidence="2" id="KW-1185">Reference proteome</keyword>
<name>A0AAE1P5J1_9EUCA</name>
<dbReference type="AlphaFoldDB" id="A0AAE1P5J1"/>
<evidence type="ECO:0000313" key="2">
    <source>
        <dbReference type="Proteomes" id="UP001292094"/>
    </source>
</evidence>
<reference evidence="1" key="1">
    <citation type="submission" date="2023-11" db="EMBL/GenBank/DDBJ databases">
        <title>Genome assemblies of two species of porcelain crab, Petrolisthes cinctipes and Petrolisthes manimaculis (Anomura: Porcellanidae).</title>
        <authorList>
            <person name="Angst P."/>
        </authorList>
    </citation>
    <scope>NUCLEOTIDE SEQUENCE</scope>
    <source>
        <strain evidence="1">PB745_02</strain>
        <tissue evidence="1">Gill</tissue>
    </source>
</reference>
<protein>
    <submittedName>
        <fullName evidence="1">Uncharacterized protein</fullName>
    </submittedName>
</protein>
<gene>
    <name evidence="1" type="ORF">Pmani_025431</name>
</gene>
<organism evidence="1 2">
    <name type="scientific">Petrolisthes manimaculis</name>
    <dbReference type="NCBI Taxonomy" id="1843537"/>
    <lineage>
        <taxon>Eukaryota</taxon>
        <taxon>Metazoa</taxon>
        <taxon>Ecdysozoa</taxon>
        <taxon>Arthropoda</taxon>
        <taxon>Crustacea</taxon>
        <taxon>Multicrustacea</taxon>
        <taxon>Malacostraca</taxon>
        <taxon>Eumalacostraca</taxon>
        <taxon>Eucarida</taxon>
        <taxon>Decapoda</taxon>
        <taxon>Pleocyemata</taxon>
        <taxon>Anomura</taxon>
        <taxon>Galatheoidea</taxon>
        <taxon>Porcellanidae</taxon>
        <taxon>Petrolisthes</taxon>
    </lineage>
</organism>
<proteinExistence type="predicted"/>